<keyword evidence="4" id="KW-1185">Reference proteome</keyword>
<dbReference type="InterPro" id="IPR037191">
    <property type="entry name" value="VPS9_dom_sf"/>
</dbReference>
<gene>
    <name evidence="3" type="primary">MUK1</name>
    <name evidence="3" type="ORF">FIM1_84</name>
</gene>
<dbReference type="PROSITE" id="PS51205">
    <property type="entry name" value="VPS9"/>
    <property type="match status" value="1"/>
</dbReference>
<feature type="region of interest" description="Disordered" evidence="1">
    <location>
        <begin position="1"/>
        <end position="89"/>
    </location>
</feature>
<feature type="domain" description="VPS9" evidence="2">
    <location>
        <begin position="278"/>
        <end position="417"/>
    </location>
</feature>
<feature type="compositionally biased region" description="Basic and acidic residues" evidence="1">
    <location>
        <begin position="14"/>
        <end position="23"/>
    </location>
</feature>
<organism evidence="3 4">
    <name type="scientific">Kluyveromyces marxianus</name>
    <name type="common">Yeast</name>
    <name type="synonym">Candida kefyr</name>
    <dbReference type="NCBI Taxonomy" id="4911"/>
    <lineage>
        <taxon>Eukaryota</taxon>
        <taxon>Fungi</taxon>
        <taxon>Dikarya</taxon>
        <taxon>Ascomycota</taxon>
        <taxon>Saccharomycotina</taxon>
        <taxon>Saccharomycetes</taxon>
        <taxon>Saccharomycetales</taxon>
        <taxon>Saccharomycetaceae</taxon>
        <taxon>Kluyveromyces</taxon>
    </lineage>
</organism>
<dbReference type="SMART" id="SM00167">
    <property type="entry name" value="VPS9"/>
    <property type="match status" value="1"/>
</dbReference>
<dbReference type="InterPro" id="IPR003123">
    <property type="entry name" value="VPS9"/>
</dbReference>
<feature type="region of interest" description="Disordered" evidence="1">
    <location>
        <begin position="485"/>
        <end position="508"/>
    </location>
</feature>
<accession>A0ABX6ER00</accession>
<dbReference type="Proteomes" id="UP000422736">
    <property type="component" value="Chromosome 1"/>
</dbReference>
<evidence type="ECO:0000259" key="2">
    <source>
        <dbReference type="PROSITE" id="PS51205"/>
    </source>
</evidence>
<dbReference type="EMBL" id="CP015054">
    <property type="protein sequence ID" value="QGN13447.1"/>
    <property type="molecule type" value="Genomic_DNA"/>
</dbReference>
<evidence type="ECO:0000256" key="1">
    <source>
        <dbReference type="SAM" id="MobiDB-lite"/>
    </source>
</evidence>
<sequence length="547" mass="61931">MNNEQSSGTTNTEMNERGTERVRSMVFHTPPYSNPSFDPKQSISESYRDGLSSGVSNTSDDKRKPAMVRSASSPGSHTSSSCSSGDDLSPVSSIPDELMKLIDFFIDDLKQPKYSKPLTIMQLSQIFQRFYERFDRSAQQHFNAQFSPGGISGNSSSASALFNARETKNSGLSSIFNRSRSSSLRNNGSRTRTRTNSQQNFQQLLTPEEISNQIKIQERNNLMVDQIMDLCETEIFRKILQVGTGTGKPVKISTNQPAVNHNTSWKMTSLFRNNPEFIEFDKLLTTKLNTVKELSDSQLLDLPTFLALDTKNDEQLQSVGSSFDELLNDTVSPCEKVTCLKKLHDMLLELDRNNTDEILPSMIYLLIDHPRRELFLNLQFIKLFRYHRRLKEKELYVTTNFEAAISFIDSVTTKDLLPFCKHVEEIEIPQLEVISDQIKLPLASEEPFMPDFKRSNSLSDLISVGNVIDSGLRNLMGRLKTYTPPPVPPGSNTPVPLGQHGSSPLAEVNDTLTGDWRRYKDSKFEDLKISDMRNIFDIYQNLANKSK</sequence>
<feature type="compositionally biased region" description="Polar residues" evidence="1">
    <location>
        <begin position="1"/>
        <end position="13"/>
    </location>
</feature>
<feature type="compositionally biased region" description="Polar residues" evidence="1">
    <location>
        <begin position="34"/>
        <end position="45"/>
    </location>
</feature>
<evidence type="ECO:0000313" key="4">
    <source>
        <dbReference type="Proteomes" id="UP000422736"/>
    </source>
</evidence>
<feature type="region of interest" description="Disordered" evidence="1">
    <location>
        <begin position="173"/>
        <end position="200"/>
    </location>
</feature>
<dbReference type="SUPFAM" id="SSF109993">
    <property type="entry name" value="VPS9 domain"/>
    <property type="match status" value="1"/>
</dbReference>
<name>A0ABX6ER00_KLUMA</name>
<protein>
    <submittedName>
        <fullName evidence="3">Protein MUK1</fullName>
    </submittedName>
</protein>
<feature type="compositionally biased region" description="Low complexity" evidence="1">
    <location>
        <begin position="70"/>
        <end position="89"/>
    </location>
</feature>
<evidence type="ECO:0000313" key="3">
    <source>
        <dbReference type="EMBL" id="QGN13447.1"/>
    </source>
</evidence>
<reference evidence="3 4" key="1">
    <citation type="submission" date="2016-03" db="EMBL/GenBank/DDBJ databases">
        <title>How can Kluyveromyces marxianus grow so fast - potential evolutionary course in Saccharomyces Complex revealed by comparative genomics.</title>
        <authorList>
            <person name="Mo W."/>
            <person name="Lu W."/>
            <person name="Yang X."/>
            <person name="Qi J."/>
            <person name="Lv H."/>
        </authorList>
    </citation>
    <scope>NUCLEOTIDE SEQUENCE [LARGE SCALE GENOMIC DNA]</scope>
    <source>
        <strain evidence="3 4">FIM1</strain>
    </source>
</reference>
<dbReference type="Gene3D" id="1.20.1050.80">
    <property type="entry name" value="VPS9 domain"/>
    <property type="match status" value="1"/>
</dbReference>
<dbReference type="Pfam" id="PF02204">
    <property type="entry name" value="VPS9"/>
    <property type="match status" value="1"/>
</dbReference>
<proteinExistence type="predicted"/>